<sequence length="437" mass="44727">MEAQTLHLVPPGSPIIAELVRTRVQHLNDPDRAGSLLTTRIHDLRVFVGAPDNIIPNSHASPAHDGPGLVSTAAVAARCQVLVVYTMGPGMRAHSVFVEAEVAFRRCSRGGRRGPPDPALRRAASALVALPDHPSPPGGPLAFIAVAQHGAEAMRGVLREAGYGKQRAAPCLRYCRSTPLTPEELEEVAGQGRGTGTDGDAGSYVLDSLRGEADAKLAEAFWGFPSASSLEFARAVVRHSTSVCMRYKGGAGGGGGGGGGASNAEAAAGPGAETAGAGAQAGTKALAESAAPAESVAAGTDRDAAAAASDAVAWLVRYGDGTLGMVHTLEAHRRRGLMRRCGLEMVRRLLGPGRGAGEGEEQEGGGAAGAGAGAGGGGGDGDGDEGAWKQRELYAFIFLNNAASIALFEALGFSRSPLTWHWFAAEREPEPEPAQAQ</sequence>
<feature type="compositionally biased region" description="Low complexity" evidence="1">
    <location>
        <begin position="262"/>
        <end position="280"/>
    </location>
</feature>
<dbReference type="EMBL" id="JAEHOE010000147">
    <property type="protein sequence ID" value="KAG2484577.1"/>
    <property type="molecule type" value="Genomic_DNA"/>
</dbReference>
<name>A0A835XH67_9CHLO</name>
<feature type="region of interest" description="Disordered" evidence="1">
    <location>
        <begin position="352"/>
        <end position="385"/>
    </location>
</feature>
<dbReference type="AlphaFoldDB" id="A0A835XH67"/>
<accession>A0A835XH67</accession>
<dbReference type="PANTHER" id="PTHR20958">
    <property type="entry name" value="GLYCINE N-ACYLTRANSFERASE-LIKE PROTEIN"/>
    <property type="match status" value="1"/>
</dbReference>
<proteinExistence type="predicted"/>
<organism evidence="3 4">
    <name type="scientific">Edaphochlamys debaryana</name>
    <dbReference type="NCBI Taxonomy" id="47281"/>
    <lineage>
        <taxon>Eukaryota</taxon>
        <taxon>Viridiplantae</taxon>
        <taxon>Chlorophyta</taxon>
        <taxon>core chlorophytes</taxon>
        <taxon>Chlorophyceae</taxon>
        <taxon>CS clade</taxon>
        <taxon>Chlamydomonadales</taxon>
        <taxon>Chlamydomonadales incertae sedis</taxon>
        <taxon>Edaphochlamys</taxon>
    </lineage>
</organism>
<dbReference type="Pfam" id="PF08445">
    <property type="entry name" value="FR47"/>
    <property type="match status" value="1"/>
</dbReference>
<protein>
    <recommendedName>
        <fullName evidence="2">GCN5-related N-acetyltransferase Rv2170-like domain-containing protein</fullName>
    </recommendedName>
</protein>
<comment type="caution">
    <text evidence="3">The sequence shown here is derived from an EMBL/GenBank/DDBJ whole genome shotgun (WGS) entry which is preliminary data.</text>
</comment>
<dbReference type="Gene3D" id="3.40.630.30">
    <property type="match status" value="1"/>
</dbReference>
<evidence type="ECO:0000313" key="3">
    <source>
        <dbReference type="EMBL" id="KAG2484577.1"/>
    </source>
</evidence>
<feature type="compositionally biased region" description="Gly residues" evidence="1">
    <location>
        <begin position="364"/>
        <end position="380"/>
    </location>
</feature>
<dbReference type="PANTHER" id="PTHR20958:SF6">
    <property type="entry name" value="GLYCINE N-ACYLTRANSFERASE-LIKE PROTEIN"/>
    <property type="match status" value="1"/>
</dbReference>
<dbReference type="InterPro" id="IPR053225">
    <property type="entry name" value="Acyl-CoA_N-acyltransferase"/>
</dbReference>
<feature type="domain" description="GCN5-related N-acetyltransferase Rv2170-like" evidence="2">
    <location>
        <begin position="309"/>
        <end position="349"/>
    </location>
</feature>
<dbReference type="Proteomes" id="UP000612055">
    <property type="component" value="Unassembled WGS sequence"/>
</dbReference>
<reference evidence="3" key="1">
    <citation type="journal article" date="2020" name="bioRxiv">
        <title>Comparative genomics of Chlamydomonas.</title>
        <authorList>
            <person name="Craig R.J."/>
            <person name="Hasan A.R."/>
            <person name="Ness R.W."/>
            <person name="Keightley P.D."/>
        </authorList>
    </citation>
    <scope>NUCLEOTIDE SEQUENCE</scope>
    <source>
        <strain evidence="3">CCAP 11/70</strain>
    </source>
</reference>
<gene>
    <name evidence="3" type="ORF">HYH03_016620</name>
</gene>
<evidence type="ECO:0000259" key="2">
    <source>
        <dbReference type="Pfam" id="PF08445"/>
    </source>
</evidence>
<evidence type="ECO:0000256" key="1">
    <source>
        <dbReference type="SAM" id="MobiDB-lite"/>
    </source>
</evidence>
<feature type="region of interest" description="Disordered" evidence="1">
    <location>
        <begin position="255"/>
        <end position="280"/>
    </location>
</feature>
<dbReference type="InterPro" id="IPR013653">
    <property type="entry name" value="GCN5-like_dom"/>
</dbReference>
<evidence type="ECO:0000313" key="4">
    <source>
        <dbReference type="Proteomes" id="UP000612055"/>
    </source>
</evidence>
<keyword evidence="4" id="KW-1185">Reference proteome</keyword>
<dbReference type="GO" id="GO:0016747">
    <property type="term" value="F:acyltransferase activity, transferring groups other than amino-acyl groups"/>
    <property type="evidence" value="ECO:0007669"/>
    <property type="project" value="InterPro"/>
</dbReference>
<dbReference type="OrthoDB" id="61870at2759"/>